<feature type="compositionally biased region" description="Polar residues" evidence="1">
    <location>
        <begin position="407"/>
        <end position="418"/>
    </location>
</feature>
<proteinExistence type="predicted"/>
<gene>
    <name evidence="3" type="ORF">GCM10011273_13830</name>
</gene>
<evidence type="ECO:0000313" key="3">
    <source>
        <dbReference type="EMBL" id="GGZ29102.1"/>
    </source>
</evidence>
<dbReference type="AlphaFoldDB" id="A0A918Q2H7"/>
<keyword evidence="4" id="KW-1185">Reference proteome</keyword>
<dbReference type="Pfam" id="PF07486">
    <property type="entry name" value="Hydrolase_2"/>
    <property type="match status" value="1"/>
</dbReference>
<reference evidence="3" key="1">
    <citation type="journal article" date="2014" name="Int. J. Syst. Evol. Microbiol.">
        <title>Complete genome sequence of Corynebacterium casei LMG S-19264T (=DSM 44701T), isolated from a smear-ripened cheese.</title>
        <authorList>
            <consortium name="US DOE Joint Genome Institute (JGI-PGF)"/>
            <person name="Walter F."/>
            <person name="Albersmeier A."/>
            <person name="Kalinowski J."/>
            <person name="Ruckert C."/>
        </authorList>
    </citation>
    <scope>NUCLEOTIDE SEQUENCE</scope>
    <source>
        <strain evidence="3">KCTC 32296</strain>
    </source>
</reference>
<protein>
    <recommendedName>
        <fullName evidence="2">Cell wall hydrolase SleB domain-containing protein</fullName>
    </recommendedName>
</protein>
<dbReference type="Gene3D" id="1.10.10.2520">
    <property type="entry name" value="Cell wall hydrolase SleB, domain 1"/>
    <property type="match status" value="1"/>
</dbReference>
<organism evidence="3 4">
    <name type="scientific">Asticcacaulis endophyticus</name>
    <dbReference type="NCBI Taxonomy" id="1395890"/>
    <lineage>
        <taxon>Bacteria</taxon>
        <taxon>Pseudomonadati</taxon>
        <taxon>Pseudomonadota</taxon>
        <taxon>Alphaproteobacteria</taxon>
        <taxon>Caulobacterales</taxon>
        <taxon>Caulobacteraceae</taxon>
        <taxon>Asticcacaulis</taxon>
    </lineage>
</organism>
<evidence type="ECO:0000256" key="1">
    <source>
        <dbReference type="SAM" id="MobiDB-lite"/>
    </source>
</evidence>
<dbReference type="GO" id="GO:0016787">
    <property type="term" value="F:hydrolase activity"/>
    <property type="evidence" value="ECO:0007669"/>
    <property type="project" value="InterPro"/>
</dbReference>
<dbReference type="InterPro" id="IPR042047">
    <property type="entry name" value="SleB_dom1"/>
</dbReference>
<name>A0A918Q2H7_9CAUL</name>
<accession>A0A918Q2H7</accession>
<comment type="caution">
    <text evidence="3">The sequence shown here is derived from an EMBL/GenBank/DDBJ whole genome shotgun (WGS) entry which is preliminary data.</text>
</comment>
<feature type="domain" description="Cell wall hydrolase SleB" evidence="2">
    <location>
        <begin position="213"/>
        <end position="322"/>
    </location>
</feature>
<dbReference type="Proteomes" id="UP000662572">
    <property type="component" value="Unassembled WGS sequence"/>
</dbReference>
<evidence type="ECO:0000313" key="4">
    <source>
        <dbReference type="Proteomes" id="UP000662572"/>
    </source>
</evidence>
<reference evidence="3" key="2">
    <citation type="submission" date="2020-09" db="EMBL/GenBank/DDBJ databases">
        <authorList>
            <person name="Sun Q."/>
            <person name="Kim S."/>
        </authorList>
    </citation>
    <scope>NUCLEOTIDE SEQUENCE</scope>
    <source>
        <strain evidence="3">KCTC 32296</strain>
    </source>
</reference>
<feature type="region of interest" description="Disordered" evidence="1">
    <location>
        <begin position="397"/>
        <end position="418"/>
    </location>
</feature>
<dbReference type="EMBL" id="BMZB01000001">
    <property type="protein sequence ID" value="GGZ29102.1"/>
    <property type="molecule type" value="Genomic_DNA"/>
</dbReference>
<dbReference type="InterPro" id="IPR011105">
    <property type="entry name" value="Cell_wall_hydrolase_SleB"/>
</dbReference>
<sequence length="418" mass="45016">MVLKLNLRVPKMNLATKLKVSRTKARAMMAASSIGLLLGAAVGAAWLGGHMSRNSNVHSQAERLLDVADNGFADEHFLNMSAVAPVRAHAPHNTIALSTDQASVDRSAMAIAMRYDPAVSPSQALRDRQSILLAQNLSSLRADPHRPQRQIRVRKQPSHDGAQIVQASLGMGLSKEGLLGRPRSQAAAPFALDNRSRSDMDCLTQAVYYEARGETEAGQRAVAQVILNRVRHPAYPKTICNVVYQGAYHRTGCQFSFTCNGALGRRVENWAWKRAEKIAADALSGHVMASVGTSTHFHTTQVNPSWSGRMDRIATVGSHVFYQFKGARSQMARNNRGISPSAAPQLVKAPETETVIEAPADDVTTVLNRQQAPEIRAMQVTDTLKGQAANELVSTLTKPAKAAQADKTASGTASGDAS</sequence>
<evidence type="ECO:0000259" key="2">
    <source>
        <dbReference type="Pfam" id="PF07486"/>
    </source>
</evidence>